<comment type="caution">
    <text evidence="1">The sequence shown here is derived from an EMBL/GenBank/DDBJ whole genome shotgun (WGS) entry which is preliminary data.</text>
</comment>
<dbReference type="EMBL" id="VWRR01000002">
    <property type="protein sequence ID" value="KAF6005051.1"/>
    <property type="molecule type" value="Genomic_DNA"/>
</dbReference>
<organism evidence="1 2">
    <name type="scientific">Cyanidiococcus yangmingshanensis</name>
    <dbReference type="NCBI Taxonomy" id="2690220"/>
    <lineage>
        <taxon>Eukaryota</taxon>
        <taxon>Rhodophyta</taxon>
        <taxon>Bangiophyceae</taxon>
        <taxon>Cyanidiales</taxon>
        <taxon>Cyanidiaceae</taxon>
        <taxon>Cyanidiococcus</taxon>
    </lineage>
</organism>
<sequence length="129" mass="14786">MSQSTSSMSEALIKTICGELQRELFDLFDLLIQNVEEAAYQVPYLVIREKYLSCQVLVRRLRDTISEPLGDSGTIYEHMQYRWFLERQAAAGGARTLEAQRARLEQAQRRFRYVTAGAETRLHGAPSLT</sequence>
<accession>A0A7J7IRR3</accession>
<evidence type="ECO:0000313" key="1">
    <source>
        <dbReference type="EMBL" id="KAF6005051.1"/>
    </source>
</evidence>
<protein>
    <submittedName>
        <fullName evidence="1">Uncharacterized protein</fullName>
    </submittedName>
</protein>
<name>A0A7J7IRR3_9RHOD</name>
<reference evidence="1 2" key="1">
    <citation type="journal article" date="2020" name="J. Phycol.">
        <title>Comparative genome analysis reveals Cyanidiococcus gen. nov., a new extremophilic red algal genus sister to Cyanidioschyzon (Cyanidioschyzonaceae, Rhodophyta).</title>
        <authorList>
            <person name="Liu S.-L."/>
            <person name="Chiang Y.-R."/>
            <person name="Yoon H.S."/>
            <person name="Fu H.-Y."/>
        </authorList>
    </citation>
    <scope>NUCLEOTIDE SEQUENCE [LARGE SCALE GENOMIC DNA]</scope>
    <source>
        <strain evidence="1 2">THAL066</strain>
    </source>
</reference>
<proteinExistence type="predicted"/>
<evidence type="ECO:0000313" key="2">
    <source>
        <dbReference type="Proteomes" id="UP000530660"/>
    </source>
</evidence>
<keyword evidence="2" id="KW-1185">Reference proteome</keyword>
<dbReference type="Proteomes" id="UP000530660">
    <property type="component" value="Unassembled WGS sequence"/>
</dbReference>
<dbReference type="AlphaFoldDB" id="A0A7J7IRR3"/>
<gene>
    <name evidence="1" type="ORF">F1559_005005</name>
</gene>